<organism evidence="5 6">
    <name type="scientific">Phytophthora oleae</name>
    <dbReference type="NCBI Taxonomy" id="2107226"/>
    <lineage>
        <taxon>Eukaryota</taxon>
        <taxon>Sar</taxon>
        <taxon>Stramenopiles</taxon>
        <taxon>Oomycota</taxon>
        <taxon>Peronosporomycetes</taxon>
        <taxon>Peronosporales</taxon>
        <taxon>Peronosporaceae</taxon>
        <taxon>Phytophthora</taxon>
    </lineage>
</organism>
<gene>
    <name evidence="5" type="ORF">V7S43_002498</name>
</gene>
<proteinExistence type="predicted"/>
<evidence type="ECO:0000256" key="1">
    <source>
        <dbReference type="ARBA" id="ARBA00004340"/>
    </source>
</evidence>
<keyword evidence="6" id="KW-1185">Reference proteome</keyword>
<keyword evidence="3" id="KW-0964">Secreted</keyword>
<dbReference type="Pfam" id="PF20147">
    <property type="entry name" value="Crinkler"/>
    <property type="match status" value="1"/>
</dbReference>
<evidence type="ECO:0000256" key="2">
    <source>
        <dbReference type="ARBA" id="ARBA00004613"/>
    </source>
</evidence>
<name>A0ABD3G1S0_9STRA</name>
<dbReference type="Proteomes" id="UP001632037">
    <property type="component" value="Unassembled WGS sequence"/>
</dbReference>
<comment type="caution">
    <text evidence="5">The sequence shown here is derived from an EMBL/GenBank/DDBJ whole genome shotgun (WGS) entry which is preliminary data.</text>
</comment>
<evidence type="ECO:0000259" key="4">
    <source>
        <dbReference type="Pfam" id="PF20147"/>
    </source>
</evidence>
<protein>
    <recommendedName>
        <fullName evidence="4">Crinkler effector protein N-terminal domain-containing protein</fullName>
    </recommendedName>
</protein>
<dbReference type="GO" id="GO:0005576">
    <property type="term" value="C:extracellular region"/>
    <property type="evidence" value="ECO:0007669"/>
    <property type="project" value="UniProtKB-SubCell"/>
</dbReference>
<evidence type="ECO:0000313" key="5">
    <source>
        <dbReference type="EMBL" id="KAL3671829.1"/>
    </source>
</evidence>
<sequence length="299" mass="33760">MYDLKEAIKEKKSNGLKDVDATELELFLAKKDKDDKVWLLTENQVKKGETGTEGFMKLYAGAAFANTGLSASHLKRTDEEEQKSVTGEGPVNVLVTLGARARMLGIKSKHGAEEVLQSVTKRQKVDTPEWKWMEYEPNFFLEKRAKFFVNRDLAMEQPQNIHTNNYNRAVKGAAIDWKIPIVDNICGLGKSAFVLRACHTLHIVLESGSLLTDNPQDENDFEKIMIMLICRYFDVEFQARPQALDPKLVEYMQSSGELLQKLTAEVGPVFVVLDEIGTGFDGVNVDDFGKKKLFLTFCR</sequence>
<dbReference type="GO" id="GO:0043657">
    <property type="term" value="C:host cell"/>
    <property type="evidence" value="ECO:0007669"/>
    <property type="project" value="UniProtKB-SubCell"/>
</dbReference>
<dbReference type="AlphaFoldDB" id="A0ABD3G1S0"/>
<evidence type="ECO:0000313" key="6">
    <source>
        <dbReference type="Proteomes" id="UP001632037"/>
    </source>
</evidence>
<dbReference type="EMBL" id="JBIMZQ010000004">
    <property type="protein sequence ID" value="KAL3671829.1"/>
    <property type="molecule type" value="Genomic_DNA"/>
</dbReference>
<comment type="subcellular location">
    <subcellularLocation>
        <location evidence="1">Host cell</location>
    </subcellularLocation>
    <subcellularLocation>
        <location evidence="2">Secreted</location>
    </subcellularLocation>
</comment>
<feature type="domain" description="Crinkler effector protein N-terminal" evidence="4">
    <location>
        <begin position="2"/>
        <end position="52"/>
    </location>
</feature>
<reference evidence="5 6" key="1">
    <citation type="submission" date="2024-09" db="EMBL/GenBank/DDBJ databases">
        <title>Genome sequencing and assembly of Phytophthora oleae, isolate VK10A, causative agent of rot of olive drupes.</title>
        <authorList>
            <person name="Conti Taguali S."/>
            <person name="Riolo M."/>
            <person name="La Spada F."/>
            <person name="Cacciola S.O."/>
            <person name="Dionisio G."/>
        </authorList>
    </citation>
    <scope>NUCLEOTIDE SEQUENCE [LARGE SCALE GENOMIC DNA]</scope>
    <source>
        <strain evidence="5 6">VK10A</strain>
    </source>
</reference>
<accession>A0ABD3G1S0</accession>
<evidence type="ECO:0000256" key="3">
    <source>
        <dbReference type="ARBA" id="ARBA00022525"/>
    </source>
</evidence>
<dbReference type="InterPro" id="IPR045379">
    <property type="entry name" value="Crinkler_N"/>
</dbReference>